<dbReference type="RefSeq" id="WP_102950775.1">
    <property type="nucleotide sequence ID" value="NZ_CP024847.1"/>
</dbReference>
<proteinExistence type="predicted"/>
<evidence type="ECO:0000313" key="2">
    <source>
        <dbReference type="Proteomes" id="UP000236655"/>
    </source>
</evidence>
<name>A0A2I7N4T6_9NEIS</name>
<evidence type="ECO:0000313" key="1">
    <source>
        <dbReference type="EMBL" id="AUR51476.1"/>
    </source>
</evidence>
<keyword evidence="2" id="KW-1185">Reference proteome</keyword>
<dbReference type="EMBL" id="CP024847">
    <property type="protein sequence ID" value="AUR51476.1"/>
    <property type="molecule type" value="Genomic_DNA"/>
</dbReference>
<gene>
    <name evidence="1" type="ORF">CUN60_03950</name>
</gene>
<organism evidence="1 2">
    <name type="scientific">Aquella oligotrophica</name>
    <dbReference type="NCBI Taxonomy" id="2067065"/>
    <lineage>
        <taxon>Bacteria</taxon>
        <taxon>Pseudomonadati</taxon>
        <taxon>Pseudomonadota</taxon>
        <taxon>Betaproteobacteria</taxon>
        <taxon>Neisseriales</taxon>
        <taxon>Neisseriaceae</taxon>
        <taxon>Aquella</taxon>
    </lineage>
</organism>
<dbReference type="Proteomes" id="UP000236655">
    <property type="component" value="Chromosome"/>
</dbReference>
<sequence>MISSLEQIVDTYNYTYSDSFIQICDNDFYFQFSGKKALAYMETTRNEADNRRLSEISSPIQHLATEYRKINEPVLTGKAKESIYTTYVKTKQSLVIAQSHVKPIVIKDKIAGLFIDNSITNNILNFDFSLLGNNFAENSATITKMDKSNKEHQELFTEIEELIVFLIVIGKVDKEIADLLQTAGVFLSRAGVSKLIARKIFPKLNTDTRNQFISQVFYRGLIKGLPAILLNNQDLFNLTFKGFMSHN</sequence>
<reference evidence="2" key="1">
    <citation type="submission" date="2017-11" db="EMBL/GenBank/DDBJ databases">
        <authorList>
            <person name="Chan K.G."/>
            <person name="Lee L.S."/>
        </authorList>
    </citation>
    <scope>NUCLEOTIDE SEQUENCE [LARGE SCALE GENOMIC DNA]</scope>
    <source>
        <strain evidence="2">DSM 100970</strain>
    </source>
</reference>
<dbReference type="KEGG" id="nba:CUN60_03950"/>
<dbReference type="AlphaFoldDB" id="A0A2I7N4T6"/>
<protein>
    <submittedName>
        <fullName evidence="1">Uncharacterized protein</fullName>
    </submittedName>
</protein>
<accession>A0A2I7N4T6</accession>